<dbReference type="PANTHER" id="PTHR33165">
    <property type="entry name" value="F-BOX DOMAIN CONTAINING PROTEIN-LIKE-RELATED"/>
    <property type="match status" value="1"/>
</dbReference>
<proteinExistence type="predicted"/>
<feature type="domain" description="KIB1-4 beta-propeller" evidence="1">
    <location>
        <begin position="22"/>
        <end position="295"/>
    </location>
</feature>
<name>A0A2T8KMU2_9POAL</name>
<accession>A0A2T8KMU2</accession>
<dbReference type="AlphaFoldDB" id="A0A2T8KMU2"/>
<organism evidence="2">
    <name type="scientific">Panicum hallii</name>
    <dbReference type="NCBI Taxonomy" id="206008"/>
    <lineage>
        <taxon>Eukaryota</taxon>
        <taxon>Viridiplantae</taxon>
        <taxon>Streptophyta</taxon>
        <taxon>Embryophyta</taxon>
        <taxon>Tracheophyta</taxon>
        <taxon>Spermatophyta</taxon>
        <taxon>Magnoliopsida</taxon>
        <taxon>Liliopsida</taxon>
        <taxon>Poales</taxon>
        <taxon>Poaceae</taxon>
        <taxon>PACMAD clade</taxon>
        <taxon>Panicoideae</taxon>
        <taxon>Panicodae</taxon>
        <taxon>Paniceae</taxon>
        <taxon>Panicinae</taxon>
        <taxon>Panicum</taxon>
        <taxon>Panicum sect. Panicum</taxon>
    </lineage>
</organism>
<dbReference type="Proteomes" id="UP000243499">
    <property type="component" value="Chromosome 2"/>
</dbReference>
<dbReference type="Pfam" id="PF03478">
    <property type="entry name" value="Beta-prop_KIB1-4"/>
    <property type="match status" value="1"/>
</dbReference>
<dbReference type="PANTHER" id="PTHR33165:SF91">
    <property type="entry name" value="OS07G0177000 PROTEIN"/>
    <property type="match status" value="1"/>
</dbReference>
<evidence type="ECO:0000259" key="1">
    <source>
        <dbReference type="Pfam" id="PF03478"/>
    </source>
</evidence>
<dbReference type="InterPro" id="IPR011043">
    <property type="entry name" value="Gal_Oxase/kelch_b-propeller"/>
</dbReference>
<dbReference type="SUPFAM" id="SSF50965">
    <property type="entry name" value="Galactose oxidase, central domain"/>
    <property type="match status" value="1"/>
</dbReference>
<reference evidence="2" key="1">
    <citation type="submission" date="2018-04" db="EMBL/GenBank/DDBJ databases">
        <title>WGS assembly of Panicum hallii.</title>
        <authorList>
            <person name="Lovell J."/>
            <person name="Jenkins J."/>
            <person name="Lowry D."/>
            <person name="Mamidi S."/>
            <person name="Sreedasyam A."/>
            <person name="Weng X."/>
            <person name="Barry K."/>
            <person name="Bonette J."/>
            <person name="Campitelli B."/>
            <person name="Daum C."/>
            <person name="Gordon S."/>
            <person name="Gould B."/>
            <person name="Lipzen A."/>
            <person name="Macqueen A."/>
            <person name="Palacio-Mejia J."/>
            <person name="Plott C."/>
            <person name="Shakirov E."/>
            <person name="Shu S."/>
            <person name="Yoshinaga Y."/>
            <person name="Zane M."/>
            <person name="Rokhsar D."/>
            <person name="Grimwood J."/>
            <person name="Schmutz J."/>
            <person name="Juenger T."/>
        </authorList>
    </citation>
    <scope>NUCLEOTIDE SEQUENCE [LARGE SCALE GENOMIC DNA]</scope>
    <source>
        <strain evidence="2">FIL2</strain>
    </source>
</reference>
<gene>
    <name evidence="2" type="ORF">PAHAL_2G044300</name>
</gene>
<dbReference type="EMBL" id="CM008047">
    <property type="protein sequence ID" value="PVH63507.1"/>
    <property type="molecule type" value="Genomic_DNA"/>
</dbReference>
<sequence length="366" mass="40630">MLFPEGFGRFPGHRADGGHARFFDLSAAGAFVRVPLPELKNHCVLDSPDGLLLLQRDGDSAVRLLHPFTRDVAEFPDMNCLAYQLHQLEYELTVGPLYNFKNWFYSTSRYLHQARKLCAAVNITATGAITVMLALHSIGRVAFATAGDAEWTISSWKMNQLDRALPYQGKLYVVTWEDGLTHVSLIDPPPPVPRCEGEELPSVSALPSPKTIVTCSSDEIHLPSLVELDSEILLVGYNDSSFSHILVLKLADLVLGRTMPVTSIDNHVLFAGARSLCVSSSWLPSIGGSVVCFHAGENYLAQYNLSTGTWSPACDAHLMLSPPPRPCSLIHHMYTCCDRQFWNKGLMFCFKAEPEWWVMRSSRYGA</sequence>
<protein>
    <recommendedName>
        <fullName evidence="1">KIB1-4 beta-propeller domain-containing protein</fullName>
    </recommendedName>
</protein>
<evidence type="ECO:0000313" key="2">
    <source>
        <dbReference type="EMBL" id="PVH63507.1"/>
    </source>
</evidence>
<dbReference type="Gramene" id="PVH63507">
    <property type="protein sequence ID" value="PVH63507"/>
    <property type="gene ID" value="PAHAL_2G044300"/>
</dbReference>
<dbReference type="InterPro" id="IPR005174">
    <property type="entry name" value="KIB1-4_b-propeller"/>
</dbReference>